<name>A0A074J5T7_9RHOB</name>
<dbReference type="GO" id="GO:0000156">
    <property type="term" value="F:phosphorelay response regulator activity"/>
    <property type="evidence" value="ECO:0007669"/>
    <property type="project" value="TreeGrafter"/>
</dbReference>
<evidence type="ECO:0000313" key="11">
    <source>
        <dbReference type="Proteomes" id="UP000027432"/>
    </source>
</evidence>
<keyword evidence="3" id="KW-0805">Transcription regulation</keyword>
<dbReference type="Gene3D" id="1.10.10.10">
    <property type="entry name" value="Winged helix-like DNA-binding domain superfamily/Winged helix DNA-binding domain"/>
    <property type="match status" value="1"/>
</dbReference>
<keyword evidence="11" id="KW-1185">Reference proteome</keyword>
<evidence type="ECO:0000259" key="8">
    <source>
        <dbReference type="PROSITE" id="PS50110"/>
    </source>
</evidence>
<protein>
    <recommendedName>
        <fullName evidence="12">Chemotaxis protein CheY</fullName>
    </recommendedName>
</protein>
<accession>A0A074J5T7</accession>
<dbReference type="Proteomes" id="UP000027432">
    <property type="component" value="Unassembled WGS sequence"/>
</dbReference>
<evidence type="ECO:0000256" key="4">
    <source>
        <dbReference type="ARBA" id="ARBA00023125"/>
    </source>
</evidence>
<dbReference type="GO" id="GO:0005829">
    <property type="term" value="C:cytosol"/>
    <property type="evidence" value="ECO:0007669"/>
    <property type="project" value="TreeGrafter"/>
</dbReference>
<evidence type="ECO:0000256" key="7">
    <source>
        <dbReference type="PROSITE-ProRule" id="PRU01091"/>
    </source>
</evidence>
<sequence length="226" mass="24932">MRVLLVEDAEELAEATQRRLARSGMACDRAASVGEARDCLAVQAYDAVILDINLPDGSGTDLLREMRAGGALMPVLMLTAQFSVDDKLSAFQLGADDYLVKPFDHRELEARLHAIGRRREAERTADLELADLRYNATAGIAMCGDQALKLTRREFALLGMLIRNAGQVLSKDRLHEGLYAFDDAVPGDNAIELYIARLRKKLSDSGVEIETLRGRGYRLAARPQDD</sequence>
<feature type="domain" description="OmpR/PhoB-type" evidence="9">
    <location>
        <begin position="124"/>
        <end position="221"/>
    </location>
</feature>
<dbReference type="Pfam" id="PF00486">
    <property type="entry name" value="Trans_reg_C"/>
    <property type="match status" value="1"/>
</dbReference>
<dbReference type="Gene3D" id="3.40.50.2300">
    <property type="match status" value="1"/>
</dbReference>
<dbReference type="SMART" id="SM00862">
    <property type="entry name" value="Trans_reg_C"/>
    <property type="match status" value="1"/>
</dbReference>
<dbReference type="GO" id="GO:0000976">
    <property type="term" value="F:transcription cis-regulatory region binding"/>
    <property type="evidence" value="ECO:0007669"/>
    <property type="project" value="TreeGrafter"/>
</dbReference>
<keyword evidence="1 6" id="KW-0597">Phosphoprotein</keyword>
<dbReference type="SUPFAM" id="SSF52172">
    <property type="entry name" value="CheY-like"/>
    <property type="match status" value="1"/>
</dbReference>
<dbReference type="InterPro" id="IPR011006">
    <property type="entry name" value="CheY-like_superfamily"/>
</dbReference>
<dbReference type="InterPro" id="IPR039420">
    <property type="entry name" value="WalR-like"/>
</dbReference>
<dbReference type="Gene3D" id="6.10.250.690">
    <property type="match status" value="1"/>
</dbReference>
<gene>
    <name evidence="10" type="ORF">TP2_13880</name>
</gene>
<dbReference type="GO" id="GO:0032993">
    <property type="term" value="C:protein-DNA complex"/>
    <property type="evidence" value="ECO:0007669"/>
    <property type="project" value="TreeGrafter"/>
</dbReference>
<organism evidence="10 11">
    <name type="scientific">Thioclava pacifica DSM 10166</name>
    <dbReference type="NCBI Taxonomy" id="1353537"/>
    <lineage>
        <taxon>Bacteria</taxon>
        <taxon>Pseudomonadati</taxon>
        <taxon>Pseudomonadota</taxon>
        <taxon>Alphaproteobacteria</taxon>
        <taxon>Rhodobacterales</taxon>
        <taxon>Paracoccaceae</taxon>
        <taxon>Thioclava</taxon>
    </lineage>
</organism>
<dbReference type="PROSITE" id="PS50110">
    <property type="entry name" value="RESPONSE_REGULATORY"/>
    <property type="match status" value="1"/>
</dbReference>
<evidence type="ECO:0008006" key="12">
    <source>
        <dbReference type="Google" id="ProtNLM"/>
    </source>
</evidence>
<evidence type="ECO:0000256" key="5">
    <source>
        <dbReference type="ARBA" id="ARBA00023163"/>
    </source>
</evidence>
<dbReference type="InterPro" id="IPR001789">
    <property type="entry name" value="Sig_transdc_resp-reg_receiver"/>
</dbReference>
<dbReference type="EMBL" id="AUND01000040">
    <property type="protein sequence ID" value="KEO50973.1"/>
    <property type="molecule type" value="Genomic_DNA"/>
</dbReference>
<dbReference type="STRING" id="1353537.TP2_13880"/>
<keyword evidence="4 7" id="KW-0238">DNA-binding</keyword>
<dbReference type="Pfam" id="PF00072">
    <property type="entry name" value="Response_reg"/>
    <property type="match status" value="1"/>
</dbReference>
<dbReference type="AlphaFoldDB" id="A0A074J5T7"/>
<keyword evidence="2" id="KW-0902">Two-component regulatory system</keyword>
<dbReference type="InterPro" id="IPR001867">
    <property type="entry name" value="OmpR/PhoB-type_DNA-bd"/>
</dbReference>
<dbReference type="PANTHER" id="PTHR48111:SF1">
    <property type="entry name" value="TWO-COMPONENT RESPONSE REGULATOR ORR33"/>
    <property type="match status" value="1"/>
</dbReference>
<evidence type="ECO:0000256" key="2">
    <source>
        <dbReference type="ARBA" id="ARBA00023012"/>
    </source>
</evidence>
<dbReference type="PANTHER" id="PTHR48111">
    <property type="entry name" value="REGULATOR OF RPOS"/>
    <property type="match status" value="1"/>
</dbReference>
<proteinExistence type="predicted"/>
<reference evidence="10 11" key="1">
    <citation type="submission" date="2013-07" db="EMBL/GenBank/DDBJ databases">
        <title>Thioclava pacifica DSM 10166 Genome Sequencing.</title>
        <authorList>
            <person name="Lai Q."/>
            <person name="Shao Z."/>
        </authorList>
    </citation>
    <scope>NUCLEOTIDE SEQUENCE [LARGE SCALE GENOMIC DNA]</scope>
    <source>
        <strain evidence="10 11">DSM 10166</strain>
    </source>
</reference>
<feature type="modified residue" description="4-aspartylphosphate" evidence="6">
    <location>
        <position position="51"/>
    </location>
</feature>
<evidence type="ECO:0000256" key="6">
    <source>
        <dbReference type="PROSITE-ProRule" id="PRU00169"/>
    </source>
</evidence>
<evidence type="ECO:0000259" key="9">
    <source>
        <dbReference type="PROSITE" id="PS51755"/>
    </source>
</evidence>
<evidence type="ECO:0000256" key="3">
    <source>
        <dbReference type="ARBA" id="ARBA00023015"/>
    </source>
</evidence>
<evidence type="ECO:0000313" key="10">
    <source>
        <dbReference type="EMBL" id="KEO50973.1"/>
    </source>
</evidence>
<dbReference type="GO" id="GO:0006355">
    <property type="term" value="P:regulation of DNA-templated transcription"/>
    <property type="evidence" value="ECO:0007669"/>
    <property type="project" value="InterPro"/>
</dbReference>
<dbReference type="PROSITE" id="PS51755">
    <property type="entry name" value="OMPR_PHOB"/>
    <property type="match status" value="1"/>
</dbReference>
<keyword evidence="5" id="KW-0804">Transcription</keyword>
<comment type="caution">
    <text evidence="10">The sequence shown here is derived from an EMBL/GenBank/DDBJ whole genome shotgun (WGS) entry which is preliminary data.</text>
</comment>
<feature type="DNA-binding region" description="OmpR/PhoB-type" evidence="7">
    <location>
        <begin position="124"/>
        <end position="221"/>
    </location>
</feature>
<feature type="domain" description="Response regulatory" evidence="8">
    <location>
        <begin position="2"/>
        <end position="116"/>
    </location>
</feature>
<dbReference type="OrthoDB" id="9802426at2"/>
<dbReference type="CDD" id="cd00383">
    <property type="entry name" value="trans_reg_C"/>
    <property type="match status" value="1"/>
</dbReference>
<dbReference type="RefSeq" id="WP_038079758.1">
    <property type="nucleotide sequence ID" value="NZ_AUND01000040.1"/>
</dbReference>
<dbReference type="InterPro" id="IPR036388">
    <property type="entry name" value="WH-like_DNA-bd_sf"/>
</dbReference>
<dbReference type="eggNOG" id="COG0745">
    <property type="taxonomic scope" value="Bacteria"/>
</dbReference>
<evidence type="ECO:0000256" key="1">
    <source>
        <dbReference type="ARBA" id="ARBA00022553"/>
    </source>
</evidence>
<dbReference type="SMART" id="SM00448">
    <property type="entry name" value="REC"/>
    <property type="match status" value="1"/>
</dbReference>